<dbReference type="CDD" id="cd00093">
    <property type="entry name" value="HTH_XRE"/>
    <property type="match status" value="1"/>
</dbReference>
<organism evidence="2 3">
    <name type="scientific">Candidatus Ornithospirochaeta avicola</name>
    <dbReference type="NCBI Taxonomy" id="2840896"/>
    <lineage>
        <taxon>Bacteria</taxon>
        <taxon>Pseudomonadati</taxon>
        <taxon>Spirochaetota</taxon>
        <taxon>Spirochaetia</taxon>
        <taxon>Spirochaetales</taxon>
        <taxon>Spirochaetaceae</taxon>
        <taxon>Spirochaetaceae incertae sedis</taxon>
        <taxon>Candidatus Ornithospirochaeta</taxon>
    </lineage>
</organism>
<dbReference type="PROSITE" id="PS50943">
    <property type="entry name" value="HTH_CROC1"/>
    <property type="match status" value="1"/>
</dbReference>
<name>A0A9D1TNA3_9SPIO</name>
<dbReference type="EMBL" id="DXHU01000019">
    <property type="protein sequence ID" value="HIV99088.1"/>
    <property type="molecule type" value="Genomic_DNA"/>
</dbReference>
<evidence type="ECO:0000313" key="3">
    <source>
        <dbReference type="Proteomes" id="UP000823936"/>
    </source>
</evidence>
<dbReference type="AlphaFoldDB" id="A0A9D1TNA3"/>
<protein>
    <submittedName>
        <fullName evidence="2">Helix-turn-helix domain-containing protein</fullName>
    </submittedName>
</protein>
<dbReference type="InterPro" id="IPR001387">
    <property type="entry name" value="Cro/C1-type_HTH"/>
</dbReference>
<gene>
    <name evidence="2" type="ORF">IAB12_04870</name>
</gene>
<feature type="domain" description="HTH cro/C1-type" evidence="1">
    <location>
        <begin position="64"/>
        <end position="118"/>
    </location>
</feature>
<sequence length="119" mass="13842">MLVVVKRPRTEFSLNGDVPKKLIQSLVSEYGPDNVKIEEEDMMNVEDMEWYKEEAEKNTPGRTLRFYRKLNGLTQPEIAKMLGTTKQFISNLENDRKPISRMMAKKLSEIFSVPASRFI</sequence>
<dbReference type="Gene3D" id="1.10.260.40">
    <property type="entry name" value="lambda repressor-like DNA-binding domains"/>
    <property type="match status" value="1"/>
</dbReference>
<reference evidence="2" key="2">
    <citation type="submission" date="2021-04" db="EMBL/GenBank/DDBJ databases">
        <authorList>
            <person name="Gilroy R."/>
        </authorList>
    </citation>
    <scope>NUCLEOTIDE SEQUENCE</scope>
    <source>
        <strain evidence="2">Gambia11-129</strain>
    </source>
</reference>
<evidence type="ECO:0000259" key="1">
    <source>
        <dbReference type="PROSITE" id="PS50943"/>
    </source>
</evidence>
<accession>A0A9D1TNA3</accession>
<dbReference type="InterPro" id="IPR010982">
    <property type="entry name" value="Lambda_DNA-bd_dom_sf"/>
</dbReference>
<dbReference type="GO" id="GO:0003677">
    <property type="term" value="F:DNA binding"/>
    <property type="evidence" value="ECO:0007669"/>
    <property type="project" value="InterPro"/>
</dbReference>
<dbReference type="SUPFAM" id="SSF47413">
    <property type="entry name" value="lambda repressor-like DNA-binding domains"/>
    <property type="match status" value="1"/>
</dbReference>
<proteinExistence type="predicted"/>
<reference evidence="2" key="1">
    <citation type="journal article" date="2021" name="PeerJ">
        <title>Extensive microbial diversity within the chicken gut microbiome revealed by metagenomics and culture.</title>
        <authorList>
            <person name="Gilroy R."/>
            <person name="Ravi A."/>
            <person name="Getino M."/>
            <person name="Pursley I."/>
            <person name="Horton D.L."/>
            <person name="Alikhan N.F."/>
            <person name="Baker D."/>
            <person name="Gharbi K."/>
            <person name="Hall N."/>
            <person name="Watson M."/>
            <person name="Adriaenssens E.M."/>
            <person name="Foster-Nyarko E."/>
            <person name="Jarju S."/>
            <person name="Secka A."/>
            <person name="Antonio M."/>
            <person name="Oren A."/>
            <person name="Chaudhuri R.R."/>
            <person name="La Ragione R."/>
            <person name="Hildebrand F."/>
            <person name="Pallen M.J."/>
        </authorList>
    </citation>
    <scope>NUCLEOTIDE SEQUENCE</scope>
    <source>
        <strain evidence="2">Gambia11-129</strain>
    </source>
</reference>
<dbReference type="Proteomes" id="UP000823936">
    <property type="component" value="Unassembled WGS sequence"/>
</dbReference>
<dbReference type="Pfam" id="PF12844">
    <property type="entry name" value="HTH_19"/>
    <property type="match status" value="1"/>
</dbReference>
<evidence type="ECO:0000313" key="2">
    <source>
        <dbReference type="EMBL" id="HIV99088.1"/>
    </source>
</evidence>
<dbReference type="SMART" id="SM00530">
    <property type="entry name" value="HTH_XRE"/>
    <property type="match status" value="1"/>
</dbReference>
<comment type="caution">
    <text evidence="2">The sequence shown here is derived from an EMBL/GenBank/DDBJ whole genome shotgun (WGS) entry which is preliminary data.</text>
</comment>